<dbReference type="GO" id="GO:0031418">
    <property type="term" value="F:L-ascorbic acid binding"/>
    <property type="evidence" value="ECO:0007669"/>
    <property type="project" value="UniProtKB-KW"/>
</dbReference>
<proteinExistence type="predicted"/>
<accession>A0A813H173</accession>
<keyword evidence="5" id="KW-0560">Oxidoreductase</keyword>
<evidence type="ECO:0000259" key="7">
    <source>
        <dbReference type="PROSITE" id="PS51471"/>
    </source>
</evidence>
<dbReference type="PROSITE" id="PS51471">
    <property type="entry name" value="FE2OG_OXY"/>
    <property type="match status" value="1"/>
</dbReference>
<dbReference type="InterPro" id="IPR051559">
    <property type="entry name" value="HIF_prolyl_hydroxylases"/>
</dbReference>
<keyword evidence="4" id="KW-0223">Dioxygenase</keyword>
<dbReference type="AlphaFoldDB" id="A0A813H173"/>
<dbReference type="GO" id="GO:0031543">
    <property type="term" value="F:peptidyl-proline dioxygenase activity"/>
    <property type="evidence" value="ECO:0007669"/>
    <property type="project" value="TreeGrafter"/>
</dbReference>
<evidence type="ECO:0000256" key="3">
    <source>
        <dbReference type="ARBA" id="ARBA00022896"/>
    </source>
</evidence>
<dbReference type="InterPro" id="IPR006620">
    <property type="entry name" value="Pro_4_hyd_alph"/>
</dbReference>
<dbReference type="Gene3D" id="2.60.120.620">
    <property type="entry name" value="q2cbj1_9rhob like domain"/>
    <property type="match status" value="1"/>
</dbReference>
<sequence length="335" mass="37485">MVRGATGAAGKVLSKEGYTEKLERALNEPSRGDVVKFSDDGRMPGVPQLAAALDALVEGLQACEEVAERLRFVDWANGAMFAVYPGDAARYIKHVDNTLATDGRRLTAVLYLNRDWKPADGGCLRIFEPTMQSFQVKRDVEPLWNRLVVNWSTQEVPHEVLSSYKDRVAISMWFICGRESLRNREAFQRLFSPEKLRCIGSRDRRRCLEKTAETEAERKLLSQMQLSQAFSAAELASLGPHFRWRNEEEVEQAHESEQDRAIKAAIHRTLQGGSRPEEAFAGMVGQPKGLDEGPRSGLPAPTLPCHFEVVEDPPFAEANMLLNGIRMPTTFGLVD</sequence>
<evidence type="ECO:0000313" key="8">
    <source>
        <dbReference type="EMBL" id="CAE8631449.1"/>
    </source>
</evidence>
<dbReference type="GO" id="GO:0071456">
    <property type="term" value="P:cellular response to hypoxia"/>
    <property type="evidence" value="ECO:0007669"/>
    <property type="project" value="TreeGrafter"/>
</dbReference>
<dbReference type="Pfam" id="PF13640">
    <property type="entry name" value="2OG-FeII_Oxy_3"/>
    <property type="match status" value="1"/>
</dbReference>
<dbReference type="OMA" id="WANGAMF"/>
<gene>
    <name evidence="8" type="ORF">PGLA1383_LOCUS47553</name>
</gene>
<organism evidence="8 9">
    <name type="scientific">Polarella glacialis</name>
    <name type="common">Dinoflagellate</name>
    <dbReference type="NCBI Taxonomy" id="89957"/>
    <lineage>
        <taxon>Eukaryota</taxon>
        <taxon>Sar</taxon>
        <taxon>Alveolata</taxon>
        <taxon>Dinophyceae</taxon>
        <taxon>Suessiales</taxon>
        <taxon>Suessiaceae</taxon>
        <taxon>Polarella</taxon>
    </lineage>
</organism>
<comment type="caution">
    <text evidence="8">The sequence shown here is derived from an EMBL/GenBank/DDBJ whole genome shotgun (WGS) entry which is preliminary data.</text>
</comment>
<name>A0A813H173_POLGL</name>
<feature type="domain" description="Fe2OG dioxygenase" evidence="7">
    <location>
        <begin position="75"/>
        <end position="176"/>
    </location>
</feature>
<evidence type="ECO:0000256" key="4">
    <source>
        <dbReference type="ARBA" id="ARBA00022964"/>
    </source>
</evidence>
<keyword evidence="9" id="KW-1185">Reference proteome</keyword>
<evidence type="ECO:0000313" key="9">
    <source>
        <dbReference type="Proteomes" id="UP000654075"/>
    </source>
</evidence>
<evidence type="ECO:0000256" key="6">
    <source>
        <dbReference type="ARBA" id="ARBA00023004"/>
    </source>
</evidence>
<dbReference type="PANTHER" id="PTHR12907">
    <property type="entry name" value="EGL NINE HOMOLOG-RELATED"/>
    <property type="match status" value="1"/>
</dbReference>
<dbReference type="Proteomes" id="UP000654075">
    <property type="component" value="Unassembled WGS sequence"/>
</dbReference>
<reference evidence="8" key="1">
    <citation type="submission" date="2021-02" db="EMBL/GenBank/DDBJ databases">
        <authorList>
            <person name="Dougan E. K."/>
            <person name="Rhodes N."/>
            <person name="Thang M."/>
            <person name="Chan C."/>
        </authorList>
    </citation>
    <scope>NUCLEOTIDE SEQUENCE</scope>
</reference>
<evidence type="ECO:0000256" key="5">
    <source>
        <dbReference type="ARBA" id="ARBA00023002"/>
    </source>
</evidence>
<dbReference type="EMBL" id="CAJNNV010030131">
    <property type="protein sequence ID" value="CAE8631449.1"/>
    <property type="molecule type" value="Genomic_DNA"/>
</dbReference>
<dbReference type="PANTHER" id="PTHR12907:SF26">
    <property type="entry name" value="HIF PROLYL HYDROXYLASE, ISOFORM C"/>
    <property type="match status" value="1"/>
</dbReference>
<dbReference type="InterPro" id="IPR044862">
    <property type="entry name" value="Pro_4_hyd_alph_FE2OG_OXY"/>
</dbReference>
<evidence type="ECO:0000256" key="1">
    <source>
        <dbReference type="ARBA" id="ARBA00001961"/>
    </source>
</evidence>
<dbReference type="GO" id="GO:0008198">
    <property type="term" value="F:ferrous iron binding"/>
    <property type="evidence" value="ECO:0007669"/>
    <property type="project" value="TreeGrafter"/>
</dbReference>
<keyword evidence="3" id="KW-0847">Vitamin C</keyword>
<dbReference type="OrthoDB" id="76265at2759"/>
<keyword evidence="2" id="KW-0479">Metal-binding</keyword>
<comment type="cofactor">
    <cofactor evidence="1">
        <name>L-ascorbate</name>
        <dbReference type="ChEBI" id="CHEBI:38290"/>
    </cofactor>
</comment>
<protein>
    <recommendedName>
        <fullName evidence="7">Fe2OG dioxygenase domain-containing protein</fullName>
    </recommendedName>
</protein>
<dbReference type="InterPro" id="IPR005123">
    <property type="entry name" value="Oxoglu/Fe-dep_dioxygenase_dom"/>
</dbReference>
<dbReference type="SMART" id="SM00702">
    <property type="entry name" value="P4Hc"/>
    <property type="match status" value="1"/>
</dbReference>
<evidence type="ECO:0000256" key="2">
    <source>
        <dbReference type="ARBA" id="ARBA00022723"/>
    </source>
</evidence>
<keyword evidence="6" id="KW-0408">Iron</keyword>